<accession>A0A2N3L5Y5</accession>
<dbReference type="InterPro" id="IPR003439">
    <property type="entry name" value="ABC_transporter-like_ATP-bd"/>
</dbReference>
<name>A0A2N3L5Y5_9PROT</name>
<organism evidence="6 7">
    <name type="scientific">Thalassospira lohafexi</name>
    <dbReference type="NCBI Taxonomy" id="744227"/>
    <lineage>
        <taxon>Bacteria</taxon>
        <taxon>Pseudomonadati</taxon>
        <taxon>Pseudomonadota</taxon>
        <taxon>Alphaproteobacteria</taxon>
        <taxon>Rhodospirillales</taxon>
        <taxon>Thalassospiraceae</taxon>
        <taxon>Thalassospira</taxon>
    </lineage>
</organism>
<comment type="similarity">
    <text evidence="1">Belongs to the ABC transporter superfamily.</text>
</comment>
<dbReference type="InterPro" id="IPR027417">
    <property type="entry name" value="P-loop_NTPase"/>
</dbReference>
<keyword evidence="4" id="KW-0067">ATP-binding</keyword>
<dbReference type="RefSeq" id="WP_101301838.1">
    <property type="nucleotide sequence ID" value="NZ_NXGX01000004.1"/>
</dbReference>
<dbReference type="PANTHER" id="PTHR42794:SF2">
    <property type="entry name" value="ABC TRANSPORTER ATP-BINDING PROTEIN"/>
    <property type="match status" value="1"/>
</dbReference>
<dbReference type="PANTHER" id="PTHR42794">
    <property type="entry name" value="HEMIN IMPORT ATP-BINDING PROTEIN HMUV"/>
    <property type="match status" value="1"/>
</dbReference>
<evidence type="ECO:0000256" key="2">
    <source>
        <dbReference type="ARBA" id="ARBA00022448"/>
    </source>
</evidence>
<dbReference type="AlphaFoldDB" id="A0A2N3L5Y5"/>
<evidence type="ECO:0000259" key="5">
    <source>
        <dbReference type="PROSITE" id="PS50893"/>
    </source>
</evidence>
<protein>
    <submittedName>
        <fullName evidence="6">Histidinol phosphatase</fullName>
    </submittedName>
</protein>
<dbReference type="Proteomes" id="UP000233332">
    <property type="component" value="Unassembled WGS sequence"/>
</dbReference>
<evidence type="ECO:0000256" key="3">
    <source>
        <dbReference type="ARBA" id="ARBA00022741"/>
    </source>
</evidence>
<evidence type="ECO:0000313" key="6">
    <source>
        <dbReference type="EMBL" id="PKR58100.1"/>
    </source>
</evidence>
<proteinExistence type="inferred from homology"/>
<dbReference type="GO" id="GO:0005524">
    <property type="term" value="F:ATP binding"/>
    <property type="evidence" value="ECO:0007669"/>
    <property type="project" value="UniProtKB-KW"/>
</dbReference>
<feature type="domain" description="ABC transporter" evidence="5">
    <location>
        <begin position="3"/>
        <end position="235"/>
    </location>
</feature>
<dbReference type="GO" id="GO:0016887">
    <property type="term" value="F:ATP hydrolysis activity"/>
    <property type="evidence" value="ECO:0007669"/>
    <property type="project" value="InterPro"/>
</dbReference>
<keyword evidence="7" id="KW-1185">Reference proteome</keyword>
<dbReference type="FunFam" id="3.40.50.300:FF:000134">
    <property type="entry name" value="Iron-enterobactin ABC transporter ATP-binding protein"/>
    <property type="match status" value="1"/>
</dbReference>
<reference evidence="6 7" key="1">
    <citation type="submission" date="2017-09" db="EMBL/GenBank/DDBJ databases">
        <title>Biodiversity and function of Thalassospira species in the particle-attached aromatic-hydrocarbon-degrading consortia from the surface seawater of the China South Sea.</title>
        <authorList>
            <person name="Dong C."/>
            <person name="Lai Q."/>
            <person name="Shao Z."/>
        </authorList>
    </citation>
    <scope>NUCLEOTIDE SEQUENCE [LARGE SCALE GENOMIC DNA]</scope>
    <source>
        <strain evidence="6 7">139Z-12</strain>
    </source>
</reference>
<evidence type="ECO:0000256" key="4">
    <source>
        <dbReference type="ARBA" id="ARBA00022840"/>
    </source>
</evidence>
<evidence type="ECO:0000256" key="1">
    <source>
        <dbReference type="ARBA" id="ARBA00005417"/>
    </source>
</evidence>
<dbReference type="InterPro" id="IPR003593">
    <property type="entry name" value="AAA+_ATPase"/>
</dbReference>
<dbReference type="EMBL" id="NXGX01000004">
    <property type="protein sequence ID" value="PKR58100.1"/>
    <property type="molecule type" value="Genomic_DNA"/>
</dbReference>
<keyword evidence="3" id="KW-0547">Nucleotide-binding</keyword>
<dbReference type="CDD" id="cd03214">
    <property type="entry name" value="ABC_Iron-Siderophores_B12_Hemin"/>
    <property type="match status" value="1"/>
</dbReference>
<comment type="caution">
    <text evidence="6">The sequence shown here is derived from an EMBL/GenBank/DDBJ whole genome shotgun (WGS) entry which is preliminary data.</text>
</comment>
<dbReference type="Gene3D" id="3.40.50.300">
    <property type="entry name" value="P-loop containing nucleotide triphosphate hydrolases"/>
    <property type="match status" value="1"/>
</dbReference>
<dbReference type="SMART" id="SM00382">
    <property type="entry name" value="AAA"/>
    <property type="match status" value="1"/>
</dbReference>
<gene>
    <name evidence="6" type="ORF">COO92_10070</name>
</gene>
<dbReference type="Pfam" id="PF00005">
    <property type="entry name" value="ABC_tran"/>
    <property type="match status" value="1"/>
</dbReference>
<sequence>MSLELRNVDWQAGFKKIITDVTIAVKPGEFLGLIGPNGSGKTTLMSVLGGLRRPSRGDAILDGQALKNIGRRNLAQRIGFVEQQADTIDRITVTEAVSLGRTPYLGLLSPWSQNDDAVVDDALDAVDMRSMKDRMWHTLSGGEKQRVHIARALAQEPEFLLLDEPTNHLDIRHQLGILELVRRLPVTVVAALHDLNHAAMFCDRIAMMDGGKLRAIGTPQDILIPENLRDVFGVSATVEPDDIHPGRCMIRYHAGGANTDVVSDFADIKADIKKDRIA</sequence>
<dbReference type="SUPFAM" id="SSF52540">
    <property type="entry name" value="P-loop containing nucleoside triphosphate hydrolases"/>
    <property type="match status" value="1"/>
</dbReference>
<keyword evidence="2" id="KW-0813">Transport</keyword>
<evidence type="ECO:0000313" key="7">
    <source>
        <dbReference type="Proteomes" id="UP000233332"/>
    </source>
</evidence>
<dbReference type="PROSITE" id="PS50893">
    <property type="entry name" value="ABC_TRANSPORTER_2"/>
    <property type="match status" value="1"/>
</dbReference>